<feature type="transmembrane region" description="Helical" evidence="6">
    <location>
        <begin position="433"/>
        <end position="454"/>
    </location>
</feature>
<feature type="transmembrane region" description="Helical" evidence="6">
    <location>
        <begin position="30"/>
        <end position="53"/>
    </location>
</feature>
<feature type="transmembrane region" description="Helical" evidence="6">
    <location>
        <begin position="272"/>
        <end position="293"/>
    </location>
</feature>
<dbReference type="AlphaFoldDB" id="A0A1G5AL50"/>
<evidence type="ECO:0000313" key="8">
    <source>
        <dbReference type="EMBL" id="SCX78648.1"/>
    </source>
</evidence>
<dbReference type="InterPro" id="IPR038766">
    <property type="entry name" value="Membrane_comp_ABC_pdt"/>
</dbReference>
<dbReference type="STRING" id="185008.bhn_I1743"/>
<accession>A0A1G5AL50</accession>
<dbReference type="EMBL" id="FMUR01000003">
    <property type="protein sequence ID" value="SCX78648.1"/>
    <property type="molecule type" value="Genomic_DNA"/>
</dbReference>
<keyword evidence="9" id="KW-1185">Reference proteome</keyword>
<dbReference type="PANTHER" id="PTHR30287">
    <property type="entry name" value="MEMBRANE COMPONENT OF PREDICTED ABC SUPERFAMILY METABOLITE UPTAKE TRANSPORTER"/>
    <property type="match status" value="1"/>
</dbReference>
<evidence type="ECO:0000256" key="4">
    <source>
        <dbReference type="ARBA" id="ARBA00022989"/>
    </source>
</evidence>
<dbReference type="PANTHER" id="PTHR30287:SF2">
    <property type="entry name" value="BLL1001 PROTEIN"/>
    <property type="match status" value="1"/>
</dbReference>
<feature type="transmembrane region" description="Helical" evidence="6">
    <location>
        <begin position="655"/>
        <end position="679"/>
    </location>
</feature>
<proteinExistence type="predicted"/>
<protein>
    <submittedName>
        <fullName evidence="8">Putative ABC transport system permease protein</fullName>
    </submittedName>
</protein>
<evidence type="ECO:0000256" key="6">
    <source>
        <dbReference type="SAM" id="Phobius"/>
    </source>
</evidence>
<evidence type="ECO:0000313" key="9">
    <source>
        <dbReference type="Proteomes" id="UP000183047"/>
    </source>
</evidence>
<evidence type="ECO:0000259" key="7">
    <source>
        <dbReference type="Pfam" id="PF02687"/>
    </source>
</evidence>
<keyword evidence="2" id="KW-1003">Cell membrane</keyword>
<reference evidence="9" key="1">
    <citation type="submission" date="2016-10" db="EMBL/GenBank/DDBJ databases">
        <authorList>
            <person name="Varghese N."/>
            <person name="Submissions S."/>
        </authorList>
    </citation>
    <scope>NUCLEOTIDE SEQUENCE [LARGE SCALE GENOMIC DNA]</scope>
    <source>
        <strain evidence="9">XBD2006</strain>
    </source>
</reference>
<dbReference type="InterPro" id="IPR003838">
    <property type="entry name" value="ABC3_permease_C"/>
</dbReference>
<dbReference type="Proteomes" id="UP000183047">
    <property type="component" value="Unassembled WGS sequence"/>
</dbReference>
<evidence type="ECO:0000256" key="5">
    <source>
        <dbReference type="ARBA" id="ARBA00023136"/>
    </source>
</evidence>
<feature type="domain" description="ABC3 transporter permease C-terminal" evidence="7">
    <location>
        <begin position="272"/>
        <end position="387"/>
    </location>
</feature>
<dbReference type="GO" id="GO:0005886">
    <property type="term" value="C:plasma membrane"/>
    <property type="evidence" value="ECO:0007669"/>
    <property type="project" value="UniProtKB-SubCell"/>
</dbReference>
<dbReference type="Pfam" id="PF02687">
    <property type="entry name" value="FtsX"/>
    <property type="match status" value="1"/>
</dbReference>
<gene>
    <name evidence="8" type="ORF">SAMN02910451_00339</name>
</gene>
<comment type="subcellular location">
    <subcellularLocation>
        <location evidence="1">Cell membrane</location>
        <topology evidence="1">Multi-pass membrane protein</topology>
    </subcellularLocation>
</comment>
<name>A0A1G5AL50_9FIRM</name>
<evidence type="ECO:0000256" key="3">
    <source>
        <dbReference type="ARBA" id="ARBA00022692"/>
    </source>
</evidence>
<organism evidence="8 9">
    <name type="scientific">Butyrivibrio hungatei</name>
    <dbReference type="NCBI Taxonomy" id="185008"/>
    <lineage>
        <taxon>Bacteria</taxon>
        <taxon>Bacillati</taxon>
        <taxon>Bacillota</taxon>
        <taxon>Clostridia</taxon>
        <taxon>Lachnospirales</taxon>
        <taxon>Lachnospiraceae</taxon>
        <taxon>Butyrivibrio</taxon>
    </lineage>
</organism>
<feature type="transmembrane region" description="Helical" evidence="6">
    <location>
        <begin position="700"/>
        <end position="730"/>
    </location>
</feature>
<feature type="transmembrane region" description="Helical" evidence="6">
    <location>
        <begin position="366"/>
        <end position="385"/>
    </location>
</feature>
<sequence>MKRNKQQQSSTGKIRKPLNKRLIRELTGDIGKYIVIFILLVFSIGFVSGFIVAGESMIKAYNESFEKYNIEDGNFRTEEKITATQKERIEKKGVSIFENFYIEKEFDNNTKLRIFANREQIDKVCVMEGRLPDDLYEIAIDRMYADNNGLSVGDKLVSGSESYEIVGLVALSDYSALFYSNNDMMFDASAFGVSVVSDKQFAEYDEAKLRYNYAWLYDDKPQTDEEEKKASDDLMDVLANIVSIENFVPGYLNQSITFTGEDIVGDKAMMEVLLYIIIIIVAFVFGVTINNTIHKEATVIGTLRASGYTINELIRHYMSMPLIVTVIAAIIGNILGYTCFKNVCVAMYYGSYSLPTYVTIWSAEAFWKTTAIPVVIMIFITYFILRRKLSLSPLKLIKRDLSGKKPRAAIALNKKIRFFDRFRIRILIQNKSSYIILFMGLLFANLLLFFGMMLPPLLVHYQGIVTQNMLAKHTYMLQIPAGAIDDEDELSTAFSYVFLLNKISTNNPTAEKFSAYGLKTTGEGGSRVEDVSLYGIKENSKFIHADFDDKTVLISSAYADKYGLKEGDVITLKEPYEDKYYGFNVTGIYDYDGGIAVFMSKKHLNDIMGLSEDMFSGYFSDTEITDIEDKYIGTVVDEESLTRVSRQLMISMGKLMYMVDGFSVVMFIVLIYLLSKLIIERNVQSISMAKILGYTGKEVAALYIVPTALVVVASLLISYPILSYVMVGIFRVMLKQMMSGWMVIWLDPSVYVKMFLMGIITYAVVAVIEYRKIGKIPMSEALKNVE</sequence>
<keyword evidence="3 6" id="KW-0812">Transmembrane</keyword>
<evidence type="ECO:0000256" key="2">
    <source>
        <dbReference type="ARBA" id="ARBA00022475"/>
    </source>
</evidence>
<feature type="transmembrane region" description="Helical" evidence="6">
    <location>
        <begin position="750"/>
        <end position="768"/>
    </location>
</feature>
<keyword evidence="4 6" id="KW-1133">Transmembrane helix</keyword>
<evidence type="ECO:0000256" key="1">
    <source>
        <dbReference type="ARBA" id="ARBA00004651"/>
    </source>
</evidence>
<feature type="transmembrane region" description="Helical" evidence="6">
    <location>
        <begin position="313"/>
        <end position="335"/>
    </location>
</feature>
<keyword evidence="5 6" id="KW-0472">Membrane</keyword>
<dbReference type="RefSeq" id="WP_242871790.1">
    <property type="nucleotide sequence ID" value="NZ_FMUR01000003.1"/>
</dbReference>